<dbReference type="EMBL" id="CP002023">
    <property type="protein sequence ID" value="ADG32566.1"/>
    <property type="molecule type" value="Genomic_DNA"/>
</dbReference>
<keyword evidence="2" id="KW-0614">Plasmid</keyword>
<dbReference type="BioCyc" id="TINT75379:TINT_RS16260-MONOMER"/>
<dbReference type="HOGENOM" id="CLU_1011700_0_0_4"/>
<geneLocation type="plasmid" evidence="2">
    <name>pTINT02</name>
</geneLocation>
<sequence length="275" mass="31759">MQRSNRTSAYRGKDATNPWLFTKKTVWMQRVSDAVKAGAAAFLQGSTRLEKVPFLVQKFSARYPTNLTSRNDLSTRKRGKTVQRWIGYYDGSDHVNWCLFVWPGEDFERSSDAWQDLKSQRVRHTGYELVRITKSGAKAPVLTWRYQKQRFEEIHDEIVQVIRQRHDARLEQIIHSLHRSPGFAGVRQQVKKLWQIVRAEWKRTRSKSEECPAIPPNIGYVRRLPDVGMLWSELMQSTTKKGANDGDDTSQTKSRKAGNPAVRVQSVSGRTPEKT</sequence>
<dbReference type="KEGG" id="tin:Tint_3246"/>
<dbReference type="AlphaFoldDB" id="D5X757"/>
<organism evidence="2">
    <name type="scientific">Thiomonas intermedia (strain K12)</name>
    <name type="common">Thiobacillus intermedius</name>
    <dbReference type="NCBI Taxonomy" id="75379"/>
    <lineage>
        <taxon>Bacteria</taxon>
        <taxon>Pseudomonadati</taxon>
        <taxon>Pseudomonadota</taxon>
        <taxon>Betaproteobacteria</taxon>
        <taxon>Burkholderiales</taxon>
        <taxon>Thiomonas</taxon>
    </lineage>
</organism>
<feature type="region of interest" description="Disordered" evidence="1">
    <location>
        <begin position="236"/>
        <end position="275"/>
    </location>
</feature>
<evidence type="ECO:0000313" key="2">
    <source>
        <dbReference type="EMBL" id="ADG32566.1"/>
    </source>
</evidence>
<protein>
    <submittedName>
        <fullName evidence="2">Uncharacterized protein</fullName>
    </submittedName>
</protein>
<accession>D5X757</accession>
<name>D5X757_THIK1</name>
<reference evidence="2" key="1">
    <citation type="submission" date="2010-04" db="EMBL/GenBank/DDBJ databases">
        <title>Complete sequence of plasmid2 of Thiomonas intermedia K12.</title>
        <authorList>
            <consortium name="US DOE Joint Genome Institute"/>
            <person name="Lucas S."/>
            <person name="Copeland A."/>
            <person name="Lapidus A."/>
            <person name="Cheng J.-F."/>
            <person name="Bruce D."/>
            <person name="Goodwin L."/>
            <person name="Pitluck S."/>
            <person name="Davenport K."/>
            <person name="Detter J.C."/>
            <person name="Han C."/>
            <person name="Tapia R."/>
            <person name="Land M."/>
            <person name="Hauser L."/>
            <person name="Kyrpides N."/>
            <person name="Ovchinnikova G."/>
            <person name="Kerfeld C.A."/>
            <person name="Cannon G.C."/>
            <person name="Heinhorst S."/>
            <person name="Woyke T."/>
        </authorList>
    </citation>
    <scope>NUCLEOTIDE SEQUENCE [LARGE SCALE GENOMIC DNA]</scope>
    <source>
        <strain evidence="2">K12</strain>
        <plasmid evidence="2">pTINT02</plasmid>
    </source>
</reference>
<gene>
    <name evidence="2" type="ORF">Tint_3246</name>
</gene>
<evidence type="ECO:0000256" key="1">
    <source>
        <dbReference type="SAM" id="MobiDB-lite"/>
    </source>
</evidence>
<proteinExistence type="predicted"/>